<dbReference type="AlphaFoldDB" id="A0A518DDU9"/>
<evidence type="ECO:0000313" key="4">
    <source>
        <dbReference type="Proteomes" id="UP000317429"/>
    </source>
</evidence>
<proteinExistence type="predicted"/>
<dbReference type="Pfam" id="PF07589">
    <property type="entry name" value="PEP-CTERM"/>
    <property type="match status" value="1"/>
</dbReference>
<sequence length="229" mass="22833" precursor="true">MLGKLSCAALCAALVSFAGGAAADHIWINEFHYDNDGADANEFVEVAVRSGPAFNPADFSVQPYNGNGGATYGTAQPLSAFTVGATSPIAGSVESVTFYSFVFTGTDSNGLQNGAPDGLALVNTVTPSVVEFLSYEGSFMATNGPAMGATSVDIGVSETDDGVLTSLGLVGAGSSAADFTWALIADGSATPGAVNTGQTLGPAAVPEPASIALMALCVAGVVGMRYRLG</sequence>
<dbReference type="OrthoDB" id="223420at2"/>
<dbReference type="KEGG" id="pnd:Pla175_29840"/>
<name>A0A518DDU9_9BACT</name>
<feature type="domain" description="Ice-binding protein C-terminal" evidence="2">
    <location>
        <begin position="204"/>
        <end position="227"/>
    </location>
</feature>
<evidence type="ECO:0000256" key="1">
    <source>
        <dbReference type="SAM" id="SignalP"/>
    </source>
</evidence>
<protein>
    <recommendedName>
        <fullName evidence="2">Ice-binding protein C-terminal domain-containing protein</fullName>
    </recommendedName>
</protein>
<dbReference type="RefSeq" id="WP_145286430.1">
    <property type="nucleotide sequence ID" value="NZ_CP036291.1"/>
</dbReference>
<gene>
    <name evidence="3" type="ORF">Pla175_29840</name>
</gene>
<dbReference type="EMBL" id="CP036291">
    <property type="protein sequence ID" value="QDU89592.1"/>
    <property type="molecule type" value="Genomic_DNA"/>
</dbReference>
<keyword evidence="4" id="KW-1185">Reference proteome</keyword>
<dbReference type="InterPro" id="IPR013424">
    <property type="entry name" value="Ice-binding_C"/>
</dbReference>
<keyword evidence="1" id="KW-0732">Signal</keyword>
<evidence type="ECO:0000259" key="2">
    <source>
        <dbReference type="Pfam" id="PF07589"/>
    </source>
</evidence>
<reference evidence="3 4" key="1">
    <citation type="submission" date="2019-02" db="EMBL/GenBank/DDBJ databases">
        <title>Deep-cultivation of Planctomycetes and their phenomic and genomic characterization uncovers novel biology.</title>
        <authorList>
            <person name="Wiegand S."/>
            <person name="Jogler M."/>
            <person name="Boedeker C."/>
            <person name="Pinto D."/>
            <person name="Vollmers J."/>
            <person name="Rivas-Marin E."/>
            <person name="Kohn T."/>
            <person name="Peeters S.H."/>
            <person name="Heuer A."/>
            <person name="Rast P."/>
            <person name="Oberbeckmann S."/>
            <person name="Bunk B."/>
            <person name="Jeske O."/>
            <person name="Meyerdierks A."/>
            <person name="Storesund J.E."/>
            <person name="Kallscheuer N."/>
            <person name="Luecker S."/>
            <person name="Lage O.M."/>
            <person name="Pohl T."/>
            <person name="Merkel B.J."/>
            <person name="Hornburger P."/>
            <person name="Mueller R.-W."/>
            <person name="Bruemmer F."/>
            <person name="Labrenz M."/>
            <person name="Spormann A.M."/>
            <person name="Op den Camp H."/>
            <person name="Overmann J."/>
            <person name="Amann R."/>
            <person name="Jetten M.S.M."/>
            <person name="Mascher T."/>
            <person name="Medema M.H."/>
            <person name="Devos D.P."/>
            <person name="Kaster A.-K."/>
            <person name="Ovreas L."/>
            <person name="Rohde M."/>
            <person name="Galperin M.Y."/>
            <person name="Jogler C."/>
        </authorList>
    </citation>
    <scope>NUCLEOTIDE SEQUENCE [LARGE SCALE GENOMIC DNA]</scope>
    <source>
        <strain evidence="3 4">Pla175</strain>
    </source>
</reference>
<accession>A0A518DDU9</accession>
<evidence type="ECO:0000313" key="3">
    <source>
        <dbReference type="EMBL" id="QDU89592.1"/>
    </source>
</evidence>
<feature type="signal peptide" evidence="1">
    <location>
        <begin position="1"/>
        <end position="23"/>
    </location>
</feature>
<organism evidence="3 4">
    <name type="scientific">Pirellulimonas nuda</name>
    <dbReference type="NCBI Taxonomy" id="2528009"/>
    <lineage>
        <taxon>Bacteria</taxon>
        <taxon>Pseudomonadati</taxon>
        <taxon>Planctomycetota</taxon>
        <taxon>Planctomycetia</taxon>
        <taxon>Pirellulales</taxon>
        <taxon>Lacipirellulaceae</taxon>
        <taxon>Pirellulimonas</taxon>
    </lineage>
</organism>
<dbReference type="Proteomes" id="UP000317429">
    <property type="component" value="Chromosome"/>
</dbReference>
<feature type="chain" id="PRO_5021833671" description="Ice-binding protein C-terminal domain-containing protein" evidence="1">
    <location>
        <begin position="24"/>
        <end position="229"/>
    </location>
</feature>